<accession>A0A9N9JB25</accession>
<protein>
    <submittedName>
        <fullName evidence="1">4043_t:CDS:1</fullName>
    </submittedName>
</protein>
<keyword evidence="2" id="KW-1185">Reference proteome</keyword>
<evidence type="ECO:0000313" key="2">
    <source>
        <dbReference type="Proteomes" id="UP000789508"/>
    </source>
</evidence>
<name>A0A9N9JB25_9GLOM</name>
<dbReference type="EMBL" id="CAJVPS010053922">
    <property type="protein sequence ID" value="CAG8773305.1"/>
    <property type="molecule type" value="Genomic_DNA"/>
</dbReference>
<sequence length="91" mass="10705">INKLNKLDKRVHETVNFLKKNKSLKLGRFMGSEKLHYVFYKDELLATYVDLEFHDYIIELKTSNIKANESPLALLIFEVQLLIQYLCTGKN</sequence>
<gene>
    <name evidence="1" type="ORF">ALEPTO_LOCUS14264</name>
</gene>
<organism evidence="1 2">
    <name type="scientific">Ambispora leptoticha</name>
    <dbReference type="NCBI Taxonomy" id="144679"/>
    <lineage>
        <taxon>Eukaryota</taxon>
        <taxon>Fungi</taxon>
        <taxon>Fungi incertae sedis</taxon>
        <taxon>Mucoromycota</taxon>
        <taxon>Glomeromycotina</taxon>
        <taxon>Glomeromycetes</taxon>
        <taxon>Archaeosporales</taxon>
        <taxon>Ambisporaceae</taxon>
        <taxon>Ambispora</taxon>
    </lineage>
</organism>
<comment type="caution">
    <text evidence="1">The sequence shown here is derived from an EMBL/GenBank/DDBJ whole genome shotgun (WGS) entry which is preliminary data.</text>
</comment>
<dbReference type="OrthoDB" id="2410430at2759"/>
<proteinExistence type="predicted"/>
<dbReference type="AlphaFoldDB" id="A0A9N9JB25"/>
<evidence type="ECO:0000313" key="1">
    <source>
        <dbReference type="EMBL" id="CAG8773305.1"/>
    </source>
</evidence>
<feature type="non-terminal residue" evidence="1">
    <location>
        <position position="91"/>
    </location>
</feature>
<feature type="non-terminal residue" evidence="1">
    <location>
        <position position="1"/>
    </location>
</feature>
<reference evidence="1" key="1">
    <citation type="submission" date="2021-06" db="EMBL/GenBank/DDBJ databases">
        <authorList>
            <person name="Kallberg Y."/>
            <person name="Tangrot J."/>
            <person name="Rosling A."/>
        </authorList>
    </citation>
    <scope>NUCLEOTIDE SEQUENCE</scope>
    <source>
        <strain evidence="1">FL130A</strain>
    </source>
</reference>
<dbReference type="Proteomes" id="UP000789508">
    <property type="component" value="Unassembled WGS sequence"/>
</dbReference>